<evidence type="ECO:0000313" key="6">
    <source>
        <dbReference type="EMBL" id="CAI9776262.1"/>
    </source>
</evidence>
<evidence type="ECO:0000256" key="3">
    <source>
        <dbReference type="PROSITE-ProRule" id="PRU00266"/>
    </source>
</evidence>
<keyword evidence="1" id="KW-0677">Repeat</keyword>
<feature type="compositionally biased region" description="Basic and acidic residues" evidence="4">
    <location>
        <begin position="354"/>
        <end position="375"/>
    </location>
</feature>
<dbReference type="SMART" id="SM00358">
    <property type="entry name" value="DSRM"/>
    <property type="match status" value="2"/>
</dbReference>
<accession>A0AAD2E262</accession>
<dbReference type="AlphaFoldDB" id="A0AAD2E262"/>
<evidence type="ECO:0000256" key="4">
    <source>
        <dbReference type="SAM" id="MobiDB-lite"/>
    </source>
</evidence>
<dbReference type="PANTHER" id="PTHR46031">
    <property type="match status" value="1"/>
</dbReference>
<feature type="region of interest" description="Disordered" evidence="4">
    <location>
        <begin position="354"/>
        <end position="387"/>
    </location>
</feature>
<evidence type="ECO:0000256" key="1">
    <source>
        <dbReference type="ARBA" id="ARBA00022737"/>
    </source>
</evidence>
<name>A0AAD2E262_9LAMI</name>
<dbReference type="InterPro" id="IPR014720">
    <property type="entry name" value="dsRBD_dom"/>
</dbReference>
<dbReference type="EMBL" id="OU503049">
    <property type="protein sequence ID" value="CAI9776262.1"/>
    <property type="molecule type" value="Genomic_DNA"/>
</dbReference>
<dbReference type="PROSITE" id="PS50137">
    <property type="entry name" value="DS_RBD"/>
    <property type="match status" value="1"/>
</dbReference>
<organism evidence="6 7">
    <name type="scientific">Fraxinus pennsylvanica</name>
    <dbReference type="NCBI Taxonomy" id="56036"/>
    <lineage>
        <taxon>Eukaryota</taxon>
        <taxon>Viridiplantae</taxon>
        <taxon>Streptophyta</taxon>
        <taxon>Embryophyta</taxon>
        <taxon>Tracheophyta</taxon>
        <taxon>Spermatophyta</taxon>
        <taxon>Magnoliopsida</taxon>
        <taxon>eudicotyledons</taxon>
        <taxon>Gunneridae</taxon>
        <taxon>Pentapetalae</taxon>
        <taxon>asterids</taxon>
        <taxon>lamiids</taxon>
        <taxon>Lamiales</taxon>
        <taxon>Oleaceae</taxon>
        <taxon>Oleeae</taxon>
        <taxon>Fraxinus</taxon>
    </lineage>
</organism>
<evidence type="ECO:0000259" key="5">
    <source>
        <dbReference type="PROSITE" id="PS50137"/>
    </source>
</evidence>
<evidence type="ECO:0000313" key="7">
    <source>
        <dbReference type="Proteomes" id="UP000834106"/>
    </source>
</evidence>
<dbReference type="Proteomes" id="UP000834106">
    <property type="component" value="Chromosome 14"/>
</dbReference>
<dbReference type="PANTHER" id="PTHR46031:SF26">
    <property type="entry name" value="DOUBLE-STRANDED RNA-BINDING PROTEIN 2"/>
    <property type="match status" value="1"/>
</dbReference>
<reference evidence="6" key="1">
    <citation type="submission" date="2023-05" db="EMBL/GenBank/DDBJ databases">
        <authorList>
            <person name="Huff M."/>
        </authorList>
    </citation>
    <scope>NUCLEOTIDE SEQUENCE</scope>
</reference>
<keyword evidence="7" id="KW-1185">Reference proteome</keyword>
<feature type="domain" description="DRBM" evidence="5">
    <location>
        <begin position="151"/>
        <end position="219"/>
    </location>
</feature>
<dbReference type="Gene3D" id="3.30.160.20">
    <property type="match status" value="2"/>
</dbReference>
<sequence length="476" mass="53248">MQDETGIYKNLLEETTHRARLKLPLYTAIRAGLAFAPLFSCPVELNRMTFAGEPAKTKRQAQKSAAMAAWFALKNLRFNTEMHVSVNSPLPLLARVAILAFVIFDCAIEKGLLSYGIETEKHAAAEVALRSLSQRGPSRALTARVLDETGIYKNLLEETAHRARLKLPLYTAISAGPAYAPLFSCPVELNRMTFAGEPAKTKKQAQKSAAMAAWFALKNSAQQESCSSVSSLGRKDEQEQVTVARYYARLKLPETRNQHRKRGAKSETSLYSFTGVRPVFYFSNDTVPRPIGINSQITIEEIQENAQGEECEETRVIHEANSAQWRVNSPSNASLMPTEAPDYCESFNNNPSLRREEFPSEKGEVEKSRSVHDIRNSVPSSSRPTRGPLACPPCATLRARTADGDWCFLNQIYSRRINYFLARLNTKECSLSIFTPTIVQWHENYQRYITCGFHGTSGSESINLARVFNSSSQRKS</sequence>
<keyword evidence="2 3" id="KW-0694">RNA-binding</keyword>
<proteinExistence type="predicted"/>
<evidence type="ECO:0000256" key="2">
    <source>
        <dbReference type="ARBA" id="ARBA00022884"/>
    </source>
</evidence>
<gene>
    <name evidence="6" type="ORF">FPE_LOCUS23692</name>
</gene>
<dbReference type="GO" id="GO:0003723">
    <property type="term" value="F:RNA binding"/>
    <property type="evidence" value="ECO:0007669"/>
    <property type="project" value="UniProtKB-UniRule"/>
</dbReference>
<dbReference type="Pfam" id="PF00035">
    <property type="entry name" value="dsrm"/>
    <property type="match status" value="2"/>
</dbReference>
<dbReference type="SUPFAM" id="SSF54768">
    <property type="entry name" value="dsRNA-binding domain-like"/>
    <property type="match status" value="2"/>
</dbReference>
<protein>
    <recommendedName>
        <fullName evidence="5">DRBM domain-containing protein</fullName>
    </recommendedName>
</protein>